<keyword evidence="2" id="KW-1185">Reference proteome</keyword>
<gene>
    <name evidence="1" type="ORF">RhiirA4_473317</name>
</gene>
<accession>A0A2I1H6H9</accession>
<proteinExistence type="predicted"/>
<comment type="caution">
    <text evidence="1">The sequence shown here is derived from an EMBL/GenBank/DDBJ whole genome shotgun (WGS) entry which is preliminary data.</text>
</comment>
<sequence length="50" mass="5679">MLELSLLIETELLKDCELDNSETINIPKTIDIELIEKILGKLAENHTQIS</sequence>
<dbReference type="AlphaFoldDB" id="A0A2I1H6H9"/>
<organism evidence="1 2">
    <name type="scientific">Rhizophagus irregularis</name>
    <dbReference type="NCBI Taxonomy" id="588596"/>
    <lineage>
        <taxon>Eukaryota</taxon>
        <taxon>Fungi</taxon>
        <taxon>Fungi incertae sedis</taxon>
        <taxon>Mucoromycota</taxon>
        <taxon>Glomeromycotina</taxon>
        <taxon>Glomeromycetes</taxon>
        <taxon>Glomerales</taxon>
        <taxon>Glomeraceae</taxon>
        <taxon>Rhizophagus</taxon>
    </lineage>
</organism>
<dbReference type="Proteomes" id="UP000234323">
    <property type="component" value="Unassembled WGS sequence"/>
</dbReference>
<evidence type="ECO:0000313" key="2">
    <source>
        <dbReference type="Proteomes" id="UP000234323"/>
    </source>
</evidence>
<protein>
    <submittedName>
        <fullName evidence="1">Uncharacterized protein</fullName>
    </submittedName>
</protein>
<name>A0A2I1H6H9_9GLOM</name>
<reference evidence="1 2" key="1">
    <citation type="submission" date="2015-10" db="EMBL/GenBank/DDBJ databases">
        <title>Genome analyses suggest a sexual origin of heterokaryosis in a supposedly ancient asexual fungus.</title>
        <authorList>
            <person name="Ropars J."/>
            <person name="Sedzielewska K."/>
            <person name="Noel J."/>
            <person name="Charron P."/>
            <person name="Farinelli L."/>
            <person name="Marton T."/>
            <person name="Kruger M."/>
            <person name="Pelin A."/>
            <person name="Brachmann A."/>
            <person name="Corradi N."/>
        </authorList>
    </citation>
    <scope>NUCLEOTIDE SEQUENCE [LARGE SCALE GENOMIC DNA]</scope>
    <source>
        <strain evidence="1 2">A4</strain>
    </source>
</reference>
<evidence type="ECO:0000313" key="1">
    <source>
        <dbReference type="EMBL" id="PKY54481.1"/>
    </source>
</evidence>
<dbReference type="EMBL" id="LLXI01001617">
    <property type="protein sequence ID" value="PKY54481.1"/>
    <property type="molecule type" value="Genomic_DNA"/>
</dbReference>